<dbReference type="InterPro" id="IPR020855">
    <property type="entry name" value="Ureohydrolase_Mn_BS"/>
</dbReference>
<feature type="binding site" evidence="4">
    <location>
        <position position="178"/>
    </location>
    <ligand>
        <name>Mn(2+)</name>
        <dbReference type="ChEBI" id="CHEBI:29035"/>
        <label>1</label>
    </ligand>
</feature>
<keyword evidence="4" id="KW-0464">Manganese</keyword>
<feature type="binding site" evidence="4">
    <location>
        <position position="154"/>
    </location>
    <ligand>
        <name>Mn(2+)</name>
        <dbReference type="ChEBI" id="CHEBI:29035"/>
        <label>1</label>
    </ligand>
</feature>
<organism evidence="6 7">
    <name type="scientific">Novosphingobium barchaimii LL02</name>
    <dbReference type="NCBI Taxonomy" id="1114963"/>
    <lineage>
        <taxon>Bacteria</taxon>
        <taxon>Pseudomonadati</taxon>
        <taxon>Pseudomonadota</taxon>
        <taxon>Alphaproteobacteria</taxon>
        <taxon>Sphingomonadales</taxon>
        <taxon>Sphingomonadaceae</taxon>
        <taxon>Novosphingobium</taxon>
    </lineage>
</organism>
<evidence type="ECO:0000256" key="5">
    <source>
        <dbReference type="RuleBase" id="RU003684"/>
    </source>
</evidence>
<accession>A0A0J7XFM4</accession>
<reference evidence="6 7" key="1">
    <citation type="journal article" date="2015" name="G3 (Bethesda)">
        <title>Insights into Ongoing Evolution of the Hexachlorocyclohexane Catabolic Pathway from Comparative Genomics of Ten Sphingomonadaceae Strains.</title>
        <authorList>
            <person name="Pearce S.L."/>
            <person name="Oakeshott J.G."/>
            <person name="Pandey G."/>
        </authorList>
    </citation>
    <scope>NUCLEOTIDE SEQUENCE [LARGE SCALE GENOMIC DNA]</scope>
    <source>
        <strain evidence="6 7">LL02</strain>
    </source>
</reference>
<dbReference type="PANTHER" id="PTHR11358">
    <property type="entry name" value="ARGINASE/AGMATINASE"/>
    <property type="match status" value="1"/>
</dbReference>
<dbReference type="InterPro" id="IPR006035">
    <property type="entry name" value="Ureohydrolase"/>
</dbReference>
<evidence type="ECO:0000256" key="2">
    <source>
        <dbReference type="ARBA" id="ARBA00022723"/>
    </source>
</evidence>
<dbReference type="PROSITE" id="PS01053">
    <property type="entry name" value="ARGINASE_1"/>
    <property type="match status" value="1"/>
</dbReference>
<dbReference type="InterPro" id="IPR023696">
    <property type="entry name" value="Ureohydrolase_dom_sf"/>
</dbReference>
<dbReference type="PIRSF" id="PIRSF036979">
    <property type="entry name" value="Arginase"/>
    <property type="match status" value="1"/>
</dbReference>
<dbReference type="OrthoDB" id="9788689at2"/>
<sequence>MDADKLARIREMANRDPWVFNDERLTRVFSPENRKNVDPTMPYAGLSTFLRMPYSQSLDGLDVALVGIPSDQGVTFRPGARFGPQQVRTLSSIAGGPMHHQSRIIPTELCSIADIGDVAIESSYSLDRATAEIEAFFHAIVAAGVTPLAVGGDHSVTYPILKAVGKSRPVGLVHIDAHCDTGGAWGGSKFHHGGPMRNAAVAGVLDPERTVQIGIRGRAEPIWDFSYDSGMRVIHVEEFFEMGVDAVIAEARRVVGDGPTYISFDVDSIDPAFAPGTGTPEVGGLMPHDVMKLIRGLRGLDLVGADVVEVSPPYDPSGNTALVGATMLWELLCILTEAISARKTR</sequence>
<dbReference type="SUPFAM" id="SSF52768">
    <property type="entry name" value="Arginase/deacetylase"/>
    <property type="match status" value="1"/>
</dbReference>
<evidence type="ECO:0000313" key="6">
    <source>
        <dbReference type="EMBL" id="KMS50587.1"/>
    </source>
</evidence>
<evidence type="ECO:0000313" key="7">
    <source>
        <dbReference type="Proteomes" id="UP000052268"/>
    </source>
</evidence>
<feature type="binding site" evidence="4">
    <location>
        <position position="176"/>
    </location>
    <ligand>
        <name>Mn(2+)</name>
        <dbReference type="ChEBI" id="CHEBI:29035"/>
        <label>1</label>
    </ligand>
</feature>
<dbReference type="Pfam" id="PF00491">
    <property type="entry name" value="Arginase"/>
    <property type="match status" value="1"/>
</dbReference>
<dbReference type="Gene3D" id="3.40.800.10">
    <property type="entry name" value="Ureohydrolase domain"/>
    <property type="match status" value="1"/>
</dbReference>
<gene>
    <name evidence="6" type="ORF">V474_06605</name>
</gene>
<dbReference type="GO" id="GO:0046872">
    <property type="term" value="F:metal ion binding"/>
    <property type="evidence" value="ECO:0007669"/>
    <property type="project" value="UniProtKB-KW"/>
</dbReference>
<dbReference type="PATRIC" id="fig|1114963.3.peg.4973"/>
<dbReference type="Proteomes" id="UP000052268">
    <property type="component" value="Unassembled WGS sequence"/>
</dbReference>
<proteinExistence type="inferred from homology"/>
<protein>
    <submittedName>
        <fullName evidence="6">Agmatinase</fullName>
    </submittedName>
</protein>
<dbReference type="CDD" id="cd11592">
    <property type="entry name" value="Agmatinase_PAH"/>
    <property type="match status" value="1"/>
</dbReference>
<dbReference type="AlphaFoldDB" id="A0A0J7XFM4"/>
<keyword evidence="3 5" id="KW-0378">Hydrolase</keyword>
<feature type="binding site" evidence="4">
    <location>
        <position position="265"/>
    </location>
    <ligand>
        <name>Mn(2+)</name>
        <dbReference type="ChEBI" id="CHEBI:29035"/>
        <label>1</label>
    </ligand>
</feature>
<dbReference type="InterPro" id="IPR005925">
    <property type="entry name" value="Agmatinase-rel"/>
</dbReference>
<comment type="similarity">
    <text evidence="1">Belongs to the arginase family. Agmatinase subfamily.</text>
</comment>
<dbReference type="NCBIfam" id="TIGR01230">
    <property type="entry name" value="agmatinase"/>
    <property type="match status" value="1"/>
</dbReference>
<dbReference type="GO" id="GO:0033389">
    <property type="term" value="P:putrescine biosynthetic process from arginine, via agmatine"/>
    <property type="evidence" value="ECO:0007669"/>
    <property type="project" value="TreeGrafter"/>
</dbReference>
<dbReference type="PROSITE" id="PS51409">
    <property type="entry name" value="ARGINASE_2"/>
    <property type="match status" value="1"/>
</dbReference>
<feature type="binding site" evidence="4">
    <location>
        <position position="180"/>
    </location>
    <ligand>
        <name>Mn(2+)</name>
        <dbReference type="ChEBI" id="CHEBI:29035"/>
        <label>1</label>
    </ligand>
</feature>
<evidence type="ECO:0000256" key="1">
    <source>
        <dbReference type="ARBA" id="ARBA00009227"/>
    </source>
</evidence>
<evidence type="ECO:0000256" key="4">
    <source>
        <dbReference type="PIRSR" id="PIRSR036979-1"/>
    </source>
</evidence>
<dbReference type="PANTHER" id="PTHR11358:SF26">
    <property type="entry name" value="GUANIDINO ACID HYDROLASE, MITOCHONDRIAL"/>
    <property type="match status" value="1"/>
</dbReference>
<keyword evidence="2 4" id="KW-0479">Metal-binding</keyword>
<dbReference type="GO" id="GO:0008783">
    <property type="term" value="F:agmatinase activity"/>
    <property type="evidence" value="ECO:0007669"/>
    <property type="project" value="TreeGrafter"/>
</dbReference>
<evidence type="ECO:0000256" key="3">
    <source>
        <dbReference type="ARBA" id="ARBA00022801"/>
    </source>
</evidence>
<comment type="cofactor">
    <cofactor evidence="4">
        <name>Mn(2+)</name>
        <dbReference type="ChEBI" id="CHEBI:29035"/>
    </cofactor>
    <text evidence="4">Binds 2 manganese ions per subunit.</text>
</comment>
<comment type="caution">
    <text evidence="6">The sequence shown here is derived from an EMBL/GenBank/DDBJ whole genome shotgun (WGS) entry which is preliminary data.</text>
</comment>
<keyword evidence="7" id="KW-1185">Reference proteome</keyword>
<dbReference type="EMBL" id="JACU01000017">
    <property type="protein sequence ID" value="KMS50587.1"/>
    <property type="molecule type" value="Genomic_DNA"/>
</dbReference>
<dbReference type="RefSeq" id="WP_082699996.1">
    <property type="nucleotide sequence ID" value="NZ_KQ130461.1"/>
</dbReference>
<name>A0A0J7XFM4_9SPHN</name>
<feature type="binding site" evidence="4">
    <location>
        <position position="267"/>
    </location>
    <ligand>
        <name>Mn(2+)</name>
        <dbReference type="ChEBI" id="CHEBI:29035"/>
        <label>1</label>
    </ligand>
</feature>